<keyword evidence="3 5" id="KW-0067">ATP-binding</keyword>
<dbReference type="GO" id="GO:0005524">
    <property type="term" value="F:ATP binding"/>
    <property type="evidence" value="ECO:0007669"/>
    <property type="project" value="UniProtKB-KW"/>
</dbReference>
<name>A0A975FK45_9MICO</name>
<evidence type="ECO:0000313" key="5">
    <source>
        <dbReference type="EMBL" id="QTX03534.1"/>
    </source>
</evidence>
<dbReference type="InterPro" id="IPR050166">
    <property type="entry name" value="ABC_transporter_ATP-bind"/>
</dbReference>
<dbReference type="InterPro" id="IPR027417">
    <property type="entry name" value="P-loop_NTPase"/>
</dbReference>
<dbReference type="Gene3D" id="3.40.50.300">
    <property type="entry name" value="P-loop containing nucleotide triphosphate hydrolases"/>
    <property type="match status" value="1"/>
</dbReference>
<dbReference type="Pfam" id="PF00005">
    <property type="entry name" value="ABC_tran"/>
    <property type="match status" value="1"/>
</dbReference>
<keyword evidence="2" id="KW-0547">Nucleotide-binding</keyword>
<accession>A0A975FK45</accession>
<gene>
    <name evidence="5" type="ORF">G127AT_09200</name>
</gene>
<dbReference type="InterPro" id="IPR003439">
    <property type="entry name" value="ABC_transporter-like_ATP-bd"/>
</dbReference>
<dbReference type="InterPro" id="IPR003593">
    <property type="entry name" value="AAA+_ATPase"/>
</dbReference>
<dbReference type="Proteomes" id="UP000671914">
    <property type="component" value="Chromosome"/>
</dbReference>
<feature type="domain" description="ABC transporter" evidence="4">
    <location>
        <begin position="3"/>
        <end position="213"/>
    </location>
</feature>
<organism evidence="5 6">
    <name type="scientific">Agromyces archimandritae</name>
    <dbReference type="NCBI Taxonomy" id="2781962"/>
    <lineage>
        <taxon>Bacteria</taxon>
        <taxon>Bacillati</taxon>
        <taxon>Actinomycetota</taxon>
        <taxon>Actinomycetes</taxon>
        <taxon>Micrococcales</taxon>
        <taxon>Microbacteriaceae</taxon>
        <taxon>Agromyces</taxon>
    </lineage>
</organism>
<dbReference type="InterPro" id="IPR017871">
    <property type="entry name" value="ABC_transporter-like_CS"/>
</dbReference>
<evidence type="ECO:0000256" key="2">
    <source>
        <dbReference type="ARBA" id="ARBA00022741"/>
    </source>
</evidence>
<dbReference type="PANTHER" id="PTHR42788">
    <property type="entry name" value="TAURINE IMPORT ATP-BINDING PROTEIN-RELATED"/>
    <property type="match status" value="1"/>
</dbReference>
<reference evidence="5" key="1">
    <citation type="submission" date="2021-03" db="EMBL/GenBank/DDBJ databases">
        <title>Agromyces archimandritus sp. nov., isolated from the cockroach Archimandrita tessellata.</title>
        <authorList>
            <person name="Guzman J."/>
            <person name="Ortuzar M."/>
            <person name="Poehlein A."/>
            <person name="Daniel R."/>
            <person name="Trujillo M."/>
            <person name="Vilcinskas A."/>
        </authorList>
    </citation>
    <scope>NUCLEOTIDE SEQUENCE</scope>
    <source>
        <strain evidence="5">G127AT</strain>
    </source>
</reference>
<dbReference type="SMART" id="SM00382">
    <property type="entry name" value="AAA"/>
    <property type="match status" value="1"/>
</dbReference>
<dbReference type="AlphaFoldDB" id="A0A975FK45"/>
<evidence type="ECO:0000259" key="4">
    <source>
        <dbReference type="PROSITE" id="PS50893"/>
    </source>
</evidence>
<dbReference type="KEGG" id="aarc:G127AT_09200"/>
<evidence type="ECO:0000256" key="3">
    <source>
        <dbReference type="ARBA" id="ARBA00022840"/>
    </source>
</evidence>
<dbReference type="PROSITE" id="PS50893">
    <property type="entry name" value="ABC_TRANSPORTER_2"/>
    <property type="match status" value="1"/>
</dbReference>
<dbReference type="PROSITE" id="PS00211">
    <property type="entry name" value="ABC_TRANSPORTER_1"/>
    <property type="match status" value="1"/>
</dbReference>
<dbReference type="EMBL" id="CP071696">
    <property type="protein sequence ID" value="QTX03534.1"/>
    <property type="molecule type" value="Genomic_DNA"/>
</dbReference>
<dbReference type="GO" id="GO:0016887">
    <property type="term" value="F:ATP hydrolysis activity"/>
    <property type="evidence" value="ECO:0007669"/>
    <property type="project" value="InterPro"/>
</dbReference>
<dbReference type="SUPFAM" id="SSF52540">
    <property type="entry name" value="P-loop containing nucleoside triphosphate hydrolases"/>
    <property type="match status" value="1"/>
</dbReference>
<proteinExistence type="predicted"/>
<keyword evidence="6" id="KW-1185">Reference proteome</keyword>
<protein>
    <submittedName>
        <fullName evidence="5">ATP-binding cassette domain-containing protein</fullName>
    </submittedName>
</protein>
<dbReference type="RefSeq" id="WP_210896226.1">
    <property type="nucleotide sequence ID" value="NZ_CP071696.1"/>
</dbReference>
<keyword evidence="1" id="KW-0813">Transport</keyword>
<sequence>MRVTLTGLGHRFAGQPWLFRGLDALLRPGEVTALTGPSGSGKSTLLNLIAGWADPAEGIVVREGVDRIGWVFQNPFGPPRRTALDLVAYPLLARGTPRATAAEEALGTLDRFGLAALADREFRSLSGGEAQRLMLARAIAAGPELLLIDEPTAQLDPVTADTVNAVIGRLAEQRTIIVIATHDPRTRDACTAHVDLGERVAGDRAERVRVDARP</sequence>
<evidence type="ECO:0000313" key="6">
    <source>
        <dbReference type="Proteomes" id="UP000671914"/>
    </source>
</evidence>
<dbReference type="PANTHER" id="PTHR42788:SF13">
    <property type="entry name" value="ALIPHATIC SULFONATES IMPORT ATP-BINDING PROTEIN SSUB"/>
    <property type="match status" value="1"/>
</dbReference>
<evidence type="ECO:0000256" key="1">
    <source>
        <dbReference type="ARBA" id="ARBA00022448"/>
    </source>
</evidence>